<feature type="domain" description="4Fe-4S ferredoxin-type" evidence="8">
    <location>
        <begin position="293"/>
        <end position="313"/>
    </location>
</feature>
<keyword evidence="6" id="KW-0408">Iron</keyword>
<dbReference type="RefSeq" id="WP_107012411.1">
    <property type="nucleotide sequence ID" value="NZ_CP028136.1"/>
</dbReference>
<evidence type="ECO:0000256" key="2">
    <source>
        <dbReference type="ARBA" id="ARBA00022485"/>
    </source>
</evidence>
<dbReference type="PROSITE" id="PS00198">
    <property type="entry name" value="4FE4S_FER_1"/>
    <property type="match status" value="1"/>
</dbReference>
<dbReference type="GO" id="GO:0046872">
    <property type="term" value="F:metal ion binding"/>
    <property type="evidence" value="ECO:0007669"/>
    <property type="project" value="UniProtKB-KW"/>
</dbReference>
<dbReference type="InterPro" id="IPR017896">
    <property type="entry name" value="4Fe4S_Fe-S-bd"/>
</dbReference>
<dbReference type="GO" id="GO:0051539">
    <property type="term" value="F:4 iron, 4 sulfur cluster binding"/>
    <property type="evidence" value="ECO:0007669"/>
    <property type="project" value="UniProtKB-KW"/>
</dbReference>
<dbReference type="InterPro" id="IPR003741">
    <property type="entry name" value="LUD_dom"/>
</dbReference>
<protein>
    <submittedName>
        <fullName evidence="9">4Fe-4S ferredoxin</fullName>
    </submittedName>
</protein>
<evidence type="ECO:0000256" key="6">
    <source>
        <dbReference type="ARBA" id="ARBA00023004"/>
    </source>
</evidence>
<dbReference type="AlphaFoldDB" id="A0A2R3Z5Z4"/>
<dbReference type="SUPFAM" id="SSF54862">
    <property type="entry name" value="4Fe-4S ferredoxins"/>
    <property type="match status" value="1"/>
</dbReference>
<keyword evidence="7" id="KW-0411">Iron-sulfur</keyword>
<dbReference type="EMBL" id="CP028136">
    <property type="protein sequence ID" value="AVR45634.1"/>
    <property type="molecule type" value="Genomic_DNA"/>
</dbReference>
<sequence length="455" mass="51443">MSTHSEKAAAFIKDEARTNWHDGALWHVREKRDAAASLLPEWELLRNTASHIKDNVLANLDDYLIQFEAEAKKNGVVVHWAKDGKEHNQIVGQILQRSNAKKVVKSKSMLTEECKLNDFLEENDIEIIDTDLGERIIQMRKEEPSHVVLPAIHIKKEEVGELFHKELGTEEGNSDPTYLTKAARTHLRQRFFEADAAITGVNFGIAETGGVVVCTNEGNADMGCHSAAVQIHSMGIEKLLPKAEHLGVFTRLLARSATGQPTTIYTSHFQKPQKGKEMHIVIVDNGRSEQLGKEDFRNSLKCIRCGACMNTCPIYRRSGGHSYHATIPGPIGAILSPNRDLKKYSDLPFASTLCGSCSDVCPVKIDIHEQLYKWRQEIYKHHELPKSKSIPLRITGKIFENPSIFNSVGKIARSSLKHLPRFMVYNNLNGWGKQRELPEVPEYSFKEWYKKQKDE</sequence>
<dbReference type="Pfam" id="PF02589">
    <property type="entry name" value="LUD_dom"/>
    <property type="match status" value="1"/>
</dbReference>
<dbReference type="InterPro" id="IPR024185">
    <property type="entry name" value="FTHF_cligase-like_sf"/>
</dbReference>
<evidence type="ECO:0000259" key="8">
    <source>
        <dbReference type="PROSITE" id="PS51379"/>
    </source>
</evidence>
<keyword evidence="2" id="KW-0004">4Fe-4S</keyword>
<keyword evidence="10" id="KW-1185">Reference proteome</keyword>
<evidence type="ECO:0000313" key="10">
    <source>
        <dbReference type="Proteomes" id="UP000241507"/>
    </source>
</evidence>
<dbReference type="InterPro" id="IPR009051">
    <property type="entry name" value="Helical_ferredxn"/>
</dbReference>
<dbReference type="PROSITE" id="PS51379">
    <property type="entry name" value="4FE4S_FER_2"/>
    <property type="match status" value="1"/>
</dbReference>
<dbReference type="SUPFAM" id="SSF100950">
    <property type="entry name" value="NagB/RpiA/CoA transferase-like"/>
    <property type="match status" value="1"/>
</dbReference>
<evidence type="ECO:0000313" key="9">
    <source>
        <dbReference type="EMBL" id="AVR45634.1"/>
    </source>
</evidence>
<dbReference type="OrthoDB" id="9782337at2"/>
<reference evidence="10" key="1">
    <citation type="submission" date="2018-03" db="EMBL/GenBank/DDBJ databases">
        <title>Gramella fulva sp. nov., isolated from a dry surface of tidal flat.</title>
        <authorList>
            <person name="Hwang S.H."/>
            <person name="Hwang W.M."/>
            <person name="Kang K."/>
            <person name="Ahn T.-Y."/>
        </authorList>
    </citation>
    <scope>NUCLEOTIDE SEQUENCE [LARGE SCALE GENOMIC DNA]</scope>
    <source>
        <strain evidence="10">SH35</strain>
    </source>
</reference>
<dbReference type="Gene3D" id="1.10.1060.10">
    <property type="entry name" value="Alpha-helical ferredoxin"/>
    <property type="match status" value="1"/>
</dbReference>
<name>A0A2R3Z5Z4_9FLAO</name>
<proteinExistence type="predicted"/>
<organism evidence="9 10">
    <name type="scientific">Christiangramia fulva</name>
    <dbReference type="NCBI Taxonomy" id="2126553"/>
    <lineage>
        <taxon>Bacteria</taxon>
        <taxon>Pseudomonadati</taxon>
        <taxon>Bacteroidota</taxon>
        <taxon>Flavobacteriia</taxon>
        <taxon>Flavobacteriales</taxon>
        <taxon>Flavobacteriaceae</taxon>
        <taxon>Christiangramia</taxon>
    </lineage>
</organism>
<dbReference type="PANTHER" id="PTHR47153:SF2">
    <property type="entry name" value="LACTATE UTILIZATION PROTEIN B"/>
    <property type="match status" value="1"/>
</dbReference>
<evidence type="ECO:0000256" key="3">
    <source>
        <dbReference type="ARBA" id="ARBA00022723"/>
    </source>
</evidence>
<accession>A0A2R3Z5Z4</accession>
<keyword evidence="1" id="KW-0813">Transport</keyword>
<dbReference type="Gene3D" id="3.40.50.10420">
    <property type="entry name" value="NagB/RpiA/CoA transferase-like"/>
    <property type="match status" value="1"/>
</dbReference>
<evidence type="ECO:0000256" key="5">
    <source>
        <dbReference type="ARBA" id="ARBA00022982"/>
    </source>
</evidence>
<dbReference type="GO" id="GO:0006089">
    <property type="term" value="P:lactate metabolic process"/>
    <property type="evidence" value="ECO:0007669"/>
    <property type="project" value="InterPro"/>
</dbReference>
<keyword evidence="5" id="KW-0249">Electron transport</keyword>
<keyword evidence="3" id="KW-0479">Metal-binding</keyword>
<dbReference type="InterPro" id="IPR017900">
    <property type="entry name" value="4Fe4S_Fe_S_CS"/>
</dbReference>
<dbReference type="InterPro" id="IPR037171">
    <property type="entry name" value="NagB/RpiA_transferase-like"/>
</dbReference>
<evidence type="ECO:0000256" key="4">
    <source>
        <dbReference type="ARBA" id="ARBA00022737"/>
    </source>
</evidence>
<dbReference type="PANTHER" id="PTHR47153">
    <property type="entry name" value="LACTATE UTILIZATION PROTEIN B"/>
    <property type="match status" value="1"/>
</dbReference>
<gene>
    <name evidence="9" type="ORF">C7S20_10360</name>
</gene>
<keyword evidence="4" id="KW-0677">Repeat</keyword>
<dbReference type="InterPro" id="IPR004452">
    <property type="entry name" value="LutB/LldF"/>
</dbReference>
<dbReference type="Pfam" id="PF13183">
    <property type="entry name" value="Fer4_8"/>
    <property type="match status" value="1"/>
</dbReference>
<evidence type="ECO:0000256" key="1">
    <source>
        <dbReference type="ARBA" id="ARBA00022448"/>
    </source>
</evidence>
<evidence type="ECO:0000256" key="7">
    <source>
        <dbReference type="ARBA" id="ARBA00023014"/>
    </source>
</evidence>
<dbReference type="KEGG" id="grs:C7S20_10360"/>
<dbReference type="Proteomes" id="UP000241507">
    <property type="component" value="Chromosome"/>
</dbReference>